<feature type="domain" description="ARG and Rhodanese-Phosphatase-superfamily-associated" evidence="2">
    <location>
        <begin position="8"/>
        <end position="277"/>
    </location>
</feature>
<organism evidence="3 4">
    <name type="scientific">Nocardiopsis flavescens</name>
    <dbReference type="NCBI Taxonomy" id="758803"/>
    <lineage>
        <taxon>Bacteria</taxon>
        <taxon>Bacillati</taxon>
        <taxon>Actinomycetota</taxon>
        <taxon>Actinomycetes</taxon>
        <taxon>Streptosporangiales</taxon>
        <taxon>Nocardiopsidaceae</taxon>
        <taxon>Nocardiopsis</taxon>
    </lineage>
</organism>
<evidence type="ECO:0000313" key="3">
    <source>
        <dbReference type="EMBL" id="SHJ43222.1"/>
    </source>
</evidence>
<feature type="region of interest" description="Disordered" evidence="1">
    <location>
        <begin position="93"/>
        <end position="112"/>
    </location>
</feature>
<dbReference type="InterPro" id="IPR054346">
    <property type="entry name" value="ARPP-2"/>
</dbReference>
<evidence type="ECO:0000256" key="1">
    <source>
        <dbReference type="SAM" id="MobiDB-lite"/>
    </source>
</evidence>
<sequence>MSGPRGIVLEGVATGTAQQWGGVRLVPLLRSAPVPGLRLHPMAAEDLRDNPGIARGYEDAGVCCYVPHAYVLTWDGDPSPGAAYGTRLVAPGRSSAPRRMHLSPGGARGADRGRSRFLPMRLAVEGLLSLFSGGPETAWAEWSRDLVRRGVPSPGADTRPGREIGGLAEALRVFEIHRDQCGAAVYVADVLASVHLYPHPDDYRALHTSMLLDLFGEALYTYGLLRYAVPPLYTPLREERVRSLADLRREVAHSRERTRRGHDSLMLASLTGGLYRSGHGEGFGGRPQEGAGGGHRTRFRTGWLAPEPTRGEDLHVGEVVEDTDGRTAYLKTLRLSSSQVRQARLLAALNGAGWRLEGAALDLGVSVSALTERLDRAGLGHLLAPGLLEAHRAERRRAARRR</sequence>
<gene>
    <name evidence="3" type="ORF">SAMN05421803_10639</name>
</gene>
<keyword evidence="4" id="KW-1185">Reference proteome</keyword>
<dbReference type="OrthoDB" id="5487146at2"/>
<dbReference type="STRING" id="758803.SAMN05421803_10639"/>
<reference evidence="3 4" key="1">
    <citation type="submission" date="2016-11" db="EMBL/GenBank/DDBJ databases">
        <authorList>
            <person name="Jaros S."/>
            <person name="Januszkiewicz K."/>
            <person name="Wedrychowicz H."/>
        </authorList>
    </citation>
    <scope>NUCLEOTIDE SEQUENCE [LARGE SCALE GENOMIC DNA]</scope>
    <source>
        <strain evidence="3 4">CGMCC 4.5723</strain>
    </source>
</reference>
<protein>
    <recommendedName>
        <fullName evidence="2">ARG and Rhodanese-Phosphatase-superfamily-associated domain-containing protein</fullName>
    </recommendedName>
</protein>
<dbReference type="Pfam" id="PF22549">
    <property type="entry name" value="ARPP-2"/>
    <property type="match status" value="1"/>
</dbReference>
<dbReference type="Proteomes" id="UP000184452">
    <property type="component" value="Unassembled WGS sequence"/>
</dbReference>
<proteinExistence type="predicted"/>
<name>A0A1M6J9D8_9ACTN</name>
<evidence type="ECO:0000259" key="2">
    <source>
        <dbReference type="Pfam" id="PF22549"/>
    </source>
</evidence>
<dbReference type="AlphaFoldDB" id="A0A1M6J9D8"/>
<evidence type="ECO:0000313" key="4">
    <source>
        <dbReference type="Proteomes" id="UP000184452"/>
    </source>
</evidence>
<dbReference type="EMBL" id="FQZK01000006">
    <property type="protein sequence ID" value="SHJ43222.1"/>
    <property type="molecule type" value="Genomic_DNA"/>
</dbReference>
<dbReference type="RefSeq" id="WP_084737167.1">
    <property type="nucleotide sequence ID" value="NZ_FQZK01000006.1"/>
</dbReference>
<accession>A0A1M6J9D8</accession>